<dbReference type="AlphaFoldDB" id="A0A6C0J6E1"/>
<protein>
    <recommendedName>
        <fullName evidence="3">Reticulon domain-containing protein</fullName>
    </recommendedName>
</protein>
<dbReference type="EMBL" id="MN740330">
    <property type="protein sequence ID" value="QHU00853.1"/>
    <property type="molecule type" value="Genomic_DNA"/>
</dbReference>
<evidence type="ECO:0000256" key="1">
    <source>
        <dbReference type="SAM" id="Phobius"/>
    </source>
</evidence>
<reference evidence="2" key="1">
    <citation type="journal article" date="2020" name="Nature">
        <title>Giant virus diversity and host interactions through global metagenomics.</title>
        <authorList>
            <person name="Schulz F."/>
            <person name="Roux S."/>
            <person name="Paez-Espino D."/>
            <person name="Jungbluth S."/>
            <person name="Walsh D.A."/>
            <person name="Denef V.J."/>
            <person name="McMahon K.D."/>
            <person name="Konstantinidis K.T."/>
            <person name="Eloe-Fadrosh E.A."/>
            <person name="Kyrpides N.C."/>
            <person name="Woyke T."/>
        </authorList>
    </citation>
    <scope>NUCLEOTIDE SEQUENCE</scope>
    <source>
        <strain evidence="2">GVMAG-M-3300025860-20</strain>
    </source>
</reference>
<proteinExistence type="predicted"/>
<evidence type="ECO:0000313" key="2">
    <source>
        <dbReference type="EMBL" id="QHU00853.1"/>
    </source>
</evidence>
<keyword evidence="1" id="KW-1133">Transmembrane helix</keyword>
<keyword evidence="1" id="KW-0472">Membrane</keyword>
<accession>A0A6C0J6E1</accession>
<name>A0A6C0J6E1_9ZZZZ</name>
<feature type="transmembrane region" description="Helical" evidence="1">
    <location>
        <begin position="59"/>
        <end position="76"/>
    </location>
</feature>
<feature type="transmembrane region" description="Helical" evidence="1">
    <location>
        <begin position="31"/>
        <end position="53"/>
    </location>
</feature>
<organism evidence="2">
    <name type="scientific">viral metagenome</name>
    <dbReference type="NCBI Taxonomy" id="1070528"/>
    <lineage>
        <taxon>unclassified sequences</taxon>
        <taxon>metagenomes</taxon>
        <taxon>organismal metagenomes</taxon>
    </lineage>
</organism>
<sequence>MNHYINIIADNVTSSVYSSTKEIKSYTDMKFAVCKLLNIIILTLGITCSTYFISCSLSILSLFMTAFSIYSIYAYCKKIYIFIHSAPLVAEKEFNQVINYLSKQICKCTMNAYAFIKSR</sequence>
<evidence type="ECO:0008006" key="3">
    <source>
        <dbReference type="Google" id="ProtNLM"/>
    </source>
</evidence>
<keyword evidence="1" id="KW-0812">Transmembrane</keyword>